<evidence type="ECO:0000256" key="1">
    <source>
        <dbReference type="SAM" id="SignalP"/>
    </source>
</evidence>
<dbReference type="Pfam" id="PF13180">
    <property type="entry name" value="PDZ_2"/>
    <property type="match status" value="1"/>
</dbReference>
<reference evidence="3" key="1">
    <citation type="submission" date="2022-09" db="EMBL/GenBank/DDBJ databases">
        <title>Complete genome sequence of Pseudomonas promysalinigenes strain RL-WG26, a newly isolated PGPR with the potential for plant salinity stress alleviation.</title>
        <authorList>
            <person name="Ren L."/>
            <person name="Wang G."/>
            <person name="Hu H."/>
        </authorList>
    </citation>
    <scope>NUCLEOTIDE SEQUENCE</scope>
    <source>
        <strain evidence="3">RL-WG26</strain>
    </source>
</reference>
<feature type="chain" id="PRO_5046407866" evidence="1">
    <location>
        <begin position="23"/>
        <end position="272"/>
    </location>
</feature>
<protein>
    <submittedName>
        <fullName evidence="3">PDZ domain-containing protein</fullName>
    </submittedName>
</protein>
<dbReference type="InterPro" id="IPR036034">
    <property type="entry name" value="PDZ_sf"/>
</dbReference>
<feature type="domain" description="PDZ" evidence="2">
    <location>
        <begin position="164"/>
        <end position="259"/>
    </location>
</feature>
<dbReference type="PROSITE" id="PS50106">
    <property type="entry name" value="PDZ"/>
    <property type="match status" value="1"/>
</dbReference>
<evidence type="ECO:0000259" key="2">
    <source>
        <dbReference type="PROSITE" id="PS50106"/>
    </source>
</evidence>
<name>A0ABY6AQN6_9PSED</name>
<feature type="signal peptide" evidence="1">
    <location>
        <begin position="1"/>
        <end position="22"/>
    </location>
</feature>
<dbReference type="EMBL" id="CP104557">
    <property type="protein sequence ID" value="UXH40541.1"/>
    <property type="molecule type" value="Genomic_DNA"/>
</dbReference>
<evidence type="ECO:0000313" key="3">
    <source>
        <dbReference type="EMBL" id="UXH40541.1"/>
    </source>
</evidence>
<proteinExistence type="predicted"/>
<dbReference type="Proteomes" id="UP001064504">
    <property type="component" value="Chromosome"/>
</dbReference>
<dbReference type="RefSeq" id="WP_261744672.1">
    <property type="nucleotide sequence ID" value="NZ_CP104557.1"/>
</dbReference>
<sequence>MKNKFASFALAATLALALPGCANGYKEFYTPANGASVEIIASNRASPAPLKPAIERASFAESEKLIAAYAKRGYSMIGHSVFNSGERVSEAAAIEQGVAVQADLVLIFNPQYTGSVTSSVPLTVPTTNTSYTTGSATAFGPGGSVTAYGNTSTTTYGSNTTYIPVTVNRSDYGAAYFVKMRFRFGAFLRELNDSERQALQTNQGVAVLTIVDDTPAYQADILPGDVITMIDGEKVSGTEAFNRMNQARKGKQILLSVIRQGQRIEKTVHLGN</sequence>
<dbReference type="SMART" id="SM00228">
    <property type="entry name" value="PDZ"/>
    <property type="match status" value="1"/>
</dbReference>
<accession>A0ABY6AQN6</accession>
<gene>
    <name evidence="3" type="ORF">N5C08_03030</name>
</gene>
<dbReference type="SUPFAM" id="SSF50156">
    <property type="entry name" value="PDZ domain-like"/>
    <property type="match status" value="1"/>
</dbReference>
<keyword evidence="1" id="KW-0732">Signal</keyword>
<keyword evidence="4" id="KW-1185">Reference proteome</keyword>
<dbReference type="Gene3D" id="2.30.42.10">
    <property type="match status" value="1"/>
</dbReference>
<organism evidence="3 4">
    <name type="scientific">Pseudomonas promysalinigenes</name>
    <dbReference type="NCBI Taxonomy" id="485898"/>
    <lineage>
        <taxon>Bacteria</taxon>
        <taxon>Pseudomonadati</taxon>
        <taxon>Pseudomonadota</taxon>
        <taxon>Gammaproteobacteria</taxon>
        <taxon>Pseudomonadales</taxon>
        <taxon>Pseudomonadaceae</taxon>
        <taxon>Pseudomonas</taxon>
    </lineage>
</organism>
<dbReference type="InterPro" id="IPR001478">
    <property type="entry name" value="PDZ"/>
</dbReference>
<evidence type="ECO:0000313" key="4">
    <source>
        <dbReference type="Proteomes" id="UP001064504"/>
    </source>
</evidence>